<evidence type="ECO:0000256" key="4">
    <source>
        <dbReference type="SAM" id="MobiDB-lite"/>
    </source>
</evidence>
<dbReference type="InterPro" id="IPR002933">
    <property type="entry name" value="Peptidase_M20"/>
</dbReference>
<evidence type="ECO:0000256" key="1">
    <source>
        <dbReference type="ARBA" id="ARBA00022670"/>
    </source>
</evidence>
<keyword evidence="2" id="KW-0479">Metal-binding</keyword>
<keyword evidence="1" id="KW-0645">Protease</keyword>
<dbReference type="Pfam" id="PF01546">
    <property type="entry name" value="Peptidase_M20"/>
    <property type="match status" value="1"/>
</dbReference>
<dbReference type="Gene3D" id="3.40.630.10">
    <property type="entry name" value="Zn peptidases"/>
    <property type="match status" value="1"/>
</dbReference>
<dbReference type="GO" id="GO:0046872">
    <property type="term" value="F:metal ion binding"/>
    <property type="evidence" value="ECO:0007669"/>
    <property type="project" value="UniProtKB-KW"/>
</dbReference>
<keyword evidence="5" id="KW-0732">Signal</keyword>
<name>A0A239EIX4_9BACT</name>
<dbReference type="InterPro" id="IPR051458">
    <property type="entry name" value="Cyt/Met_Dipeptidase"/>
</dbReference>
<evidence type="ECO:0000256" key="2">
    <source>
        <dbReference type="ARBA" id="ARBA00022723"/>
    </source>
</evidence>
<dbReference type="AlphaFoldDB" id="A0A239EIX4"/>
<feature type="signal peptide" evidence="5">
    <location>
        <begin position="1"/>
        <end position="17"/>
    </location>
</feature>
<dbReference type="GO" id="GO:0008233">
    <property type="term" value="F:peptidase activity"/>
    <property type="evidence" value="ECO:0007669"/>
    <property type="project" value="UniProtKB-KW"/>
</dbReference>
<sequence>MRSKLTCLCLMPVLLVAGCKQKPAPTAATAAKAKLGIRPHGDETITFDQSKMSPELTKTFEYIDEHIDEHVENLQNWVRQPSISNSGEGIPESAEMVKGMFDKFGCQSTKVYDVGMTEYGSPGNPVVYAKCDFGAPKTLAFYWMYDTMPVTQPDAWIAPPFEGRIVSGEVAGVPGATKVMIARGAVNTKGSQMVTLNALTALKESMGGKLPVNVIFLAEGDEERMSVGLRQFMKQHSDLLKDADALYAGGPSEGCVYVELTTSGTSWGRGPTESDIHGIWKRAADSPAWRHIQMLASLTSKDGNTPLIKGFLDNMEQPTPQQLDMLKLAGSKMDLKAAAKAVGVARFTSDDPATMLKMLQYGTSFNLDGIWGGNMYAGGAGAILPNKITSKHNIRYVPKMNGPDLVKKLRAQLDANGYPDVQVKLIGDVPWSRGSSPKNDITTAHNQAMALMGMNALDSMAMFFGSSSSKDAPKDAAKPDAPKEAPKTAFDGPMPGYPAVMDRPVAGGYWPSYLFTDGEVGEKIGTASMPMGMTFGSFSAGGRAHAANEYFVIEGKGRTPGMATAEKYVAATVLNYAKTTTVPIRPKTPVQ</sequence>
<gene>
    <name evidence="6" type="ORF">SAMN05421770_101973</name>
</gene>
<protein>
    <submittedName>
        <fullName evidence="6">Acetylornithine deacetylase/Succinyl-diaminopimelate desuccinylase</fullName>
    </submittedName>
</protein>
<dbReference type="EMBL" id="FZOU01000001">
    <property type="protein sequence ID" value="SNS43852.1"/>
    <property type="molecule type" value="Genomic_DNA"/>
</dbReference>
<feature type="chain" id="PRO_5012286002" evidence="5">
    <location>
        <begin position="18"/>
        <end position="591"/>
    </location>
</feature>
<organism evidence="6 7">
    <name type="scientific">Granulicella rosea</name>
    <dbReference type="NCBI Taxonomy" id="474952"/>
    <lineage>
        <taxon>Bacteria</taxon>
        <taxon>Pseudomonadati</taxon>
        <taxon>Acidobacteriota</taxon>
        <taxon>Terriglobia</taxon>
        <taxon>Terriglobales</taxon>
        <taxon>Acidobacteriaceae</taxon>
        <taxon>Granulicella</taxon>
    </lineage>
</organism>
<dbReference type="PANTHER" id="PTHR43270">
    <property type="entry name" value="BETA-ALA-HIS DIPEPTIDASE"/>
    <property type="match status" value="1"/>
</dbReference>
<reference evidence="6 7" key="1">
    <citation type="submission" date="2017-06" db="EMBL/GenBank/DDBJ databases">
        <authorList>
            <person name="Kim H.J."/>
            <person name="Triplett B.A."/>
        </authorList>
    </citation>
    <scope>NUCLEOTIDE SEQUENCE [LARGE SCALE GENOMIC DNA]</scope>
    <source>
        <strain evidence="6 7">DSM 18704</strain>
    </source>
</reference>
<dbReference type="SUPFAM" id="SSF53187">
    <property type="entry name" value="Zn-dependent exopeptidases"/>
    <property type="match status" value="1"/>
</dbReference>
<dbReference type="PROSITE" id="PS51257">
    <property type="entry name" value="PROKAR_LIPOPROTEIN"/>
    <property type="match status" value="1"/>
</dbReference>
<feature type="region of interest" description="Disordered" evidence="4">
    <location>
        <begin position="470"/>
        <end position="494"/>
    </location>
</feature>
<dbReference type="PANTHER" id="PTHR43270:SF8">
    <property type="entry name" value="DI- AND TRIPEPTIDASE DUG2-RELATED"/>
    <property type="match status" value="1"/>
</dbReference>
<feature type="compositionally biased region" description="Basic and acidic residues" evidence="4">
    <location>
        <begin position="471"/>
        <end position="486"/>
    </location>
</feature>
<dbReference type="Gene3D" id="3.30.70.360">
    <property type="match status" value="1"/>
</dbReference>
<keyword evidence="7" id="KW-1185">Reference proteome</keyword>
<proteinExistence type="predicted"/>
<evidence type="ECO:0000256" key="5">
    <source>
        <dbReference type="SAM" id="SignalP"/>
    </source>
</evidence>
<dbReference type="OrthoDB" id="102894at2"/>
<keyword evidence="3" id="KW-0378">Hydrolase</keyword>
<evidence type="ECO:0000313" key="7">
    <source>
        <dbReference type="Proteomes" id="UP000198356"/>
    </source>
</evidence>
<evidence type="ECO:0000256" key="3">
    <source>
        <dbReference type="ARBA" id="ARBA00022801"/>
    </source>
</evidence>
<accession>A0A239EIX4</accession>
<dbReference type="RefSeq" id="WP_089407223.1">
    <property type="nucleotide sequence ID" value="NZ_FZOU01000001.1"/>
</dbReference>
<dbReference type="Proteomes" id="UP000198356">
    <property type="component" value="Unassembled WGS sequence"/>
</dbReference>
<dbReference type="GO" id="GO:0006508">
    <property type="term" value="P:proteolysis"/>
    <property type="evidence" value="ECO:0007669"/>
    <property type="project" value="UniProtKB-KW"/>
</dbReference>
<evidence type="ECO:0000313" key="6">
    <source>
        <dbReference type="EMBL" id="SNS43852.1"/>
    </source>
</evidence>